<evidence type="ECO:0000313" key="1">
    <source>
        <dbReference type="EMBL" id="RED54186.1"/>
    </source>
</evidence>
<gene>
    <name evidence="1" type="ORF">DFP90_101989</name>
</gene>
<sequence length="234" mass="25953">MPLTITFRCPPEWADILPRPLPAAKGLPEWLKEMPANAKSALIGEEVRTVKQCPPFLDAMGSGWLMPLMADIEVKDGHFSWDWDLPPTRFEQLHRSPLGLHVSAQATGSPLAQDGEAYLKFSNFWAVEAPEGFSILFSHPANRPDLPFQTLTGLVDADHFTHGLTHFPAVWKDQAFSGKLPKGTPVAHIWLVPRAVEAAFGTLTDGDACRFEETLEILSSAPGGYRKKFRAKKR</sequence>
<proteinExistence type="predicted"/>
<evidence type="ECO:0000313" key="2">
    <source>
        <dbReference type="Proteomes" id="UP000256845"/>
    </source>
</evidence>
<accession>A0A3D9HZ56</accession>
<dbReference type="AlphaFoldDB" id="A0A3D9HZ56"/>
<keyword evidence="2" id="KW-1185">Reference proteome</keyword>
<reference evidence="1 2" key="1">
    <citation type="submission" date="2018-07" db="EMBL/GenBank/DDBJ databases">
        <title>Genomic Encyclopedia of Type Strains, Phase III (KMG-III): the genomes of soil and plant-associated and newly described type strains.</title>
        <authorList>
            <person name="Whitman W."/>
        </authorList>
    </citation>
    <scope>NUCLEOTIDE SEQUENCE [LARGE SCALE GENOMIC DNA]</scope>
    <source>
        <strain evidence="1 2">CECT 8488</strain>
    </source>
</reference>
<dbReference type="Proteomes" id="UP000256845">
    <property type="component" value="Unassembled WGS sequence"/>
</dbReference>
<organism evidence="1 2">
    <name type="scientific">Aestuariispira insulae</name>
    <dbReference type="NCBI Taxonomy" id="1461337"/>
    <lineage>
        <taxon>Bacteria</taxon>
        <taxon>Pseudomonadati</taxon>
        <taxon>Pseudomonadota</taxon>
        <taxon>Alphaproteobacteria</taxon>
        <taxon>Rhodospirillales</taxon>
        <taxon>Kiloniellaceae</taxon>
        <taxon>Aestuariispira</taxon>
    </lineage>
</organism>
<dbReference type="EMBL" id="QRDW01000001">
    <property type="protein sequence ID" value="RED54186.1"/>
    <property type="molecule type" value="Genomic_DNA"/>
</dbReference>
<comment type="caution">
    <text evidence="1">The sequence shown here is derived from an EMBL/GenBank/DDBJ whole genome shotgun (WGS) entry which is preliminary data.</text>
</comment>
<name>A0A3D9HZ56_9PROT</name>
<protein>
    <submittedName>
        <fullName evidence="1">Uncharacterized protein</fullName>
    </submittedName>
</protein>